<organism evidence="13 14">
    <name type="scientific">Setaria digitata</name>
    <dbReference type="NCBI Taxonomy" id="48799"/>
    <lineage>
        <taxon>Eukaryota</taxon>
        <taxon>Metazoa</taxon>
        <taxon>Ecdysozoa</taxon>
        <taxon>Nematoda</taxon>
        <taxon>Chromadorea</taxon>
        <taxon>Rhabditida</taxon>
        <taxon>Spirurina</taxon>
        <taxon>Spiruromorpha</taxon>
        <taxon>Filarioidea</taxon>
        <taxon>Setariidae</taxon>
        <taxon>Setaria</taxon>
    </lineage>
</organism>
<accession>A0A915PQR6</accession>
<feature type="region of interest" description="Disordered" evidence="11">
    <location>
        <begin position="1"/>
        <end position="22"/>
    </location>
</feature>
<evidence type="ECO:0000313" key="14">
    <source>
        <dbReference type="WBParaSite" id="sdigi.contig2.g234.t1"/>
    </source>
</evidence>
<feature type="transmembrane region" description="Helical" evidence="12">
    <location>
        <begin position="62"/>
        <end position="83"/>
    </location>
</feature>
<feature type="transmembrane region" description="Helical" evidence="12">
    <location>
        <begin position="175"/>
        <end position="196"/>
    </location>
</feature>
<dbReference type="AlphaFoldDB" id="A0A915PQR6"/>
<dbReference type="Proteomes" id="UP000887581">
    <property type="component" value="Unplaced"/>
</dbReference>
<feature type="transmembrane region" description="Helical" evidence="12">
    <location>
        <begin position="366"/>
        <end position="391"/>
    </location>
</feature>
<feature type="transmembrane region" description="Helical" evidence="12">
    <location>
        <begin position="308"/>
        <end position="325"/>
    </location>
</feature>
<comment type="pathway">
    <text evidence="2">Lipid metabolism.</text>
</comment>
<dbReference type="Pfam" id="PF03062">
    <property type="entry name" value="MBOAT"/>
    <property type="match status" value="1"/>
</dbReference>
<keyword evidence="10" id="KW-0012">Acyltransferase</keyword>
<evidence type="ECO:0000256" key="7">
    <source>
        <dbReference type="ARBA" id="ARBA00022824"/>
    </source>
</evidence>
<feature type="transmembrane region" description="Helical" evidence="12">
    <location>
        <begin position="260"/>
        <end position="278"/>
    </location>
</feature>
<evidence type="ECO:0000256" key="6">
    <source>
        <dbReference type="ARBA" id="ARBA00022692"/>
    </source>
</evidence>
<evidence type="ECO:0000256" key="10">
    <source>
        <dbReference type="ARBA" id="ARBA00023315"/>
    </source>
</evidence>
<reference evidence="14" key="1">
    <citation type="submission" date="2022-11" db="UniProtKB">
        <authorList>
            <consortium name="WormBaseParasite"/>
        </authorList>
    </citation>
    <scope>IDENTIFICATION</scope>
</reference>
<protein>
    <recommendedName>
        <fullName evidence="4">diacylglycerol O-acyltransferase</fullName>
        <ecNumber evidence="4">2.3.1.20</ecNumber>
    </recommendedName>
</protein>
<evidence type="ECO:0000256" key="3">
    <source>
        <dbReference type="ARBA" id="ARBA00009010"/>
    </source>
</evidence>
<evidence type="ECO:0000256" key="8">
    <source>
        <dbReference type="ARBA" id="ARBA00022989"/>
    </source>
</evidence>
<evidence type="ECO:0000256" key="1">
    <source>
        <dbReference type="ARBA" id="ARBA00004477"/>
    </source>
</evidence>
<dbReference type="GO" id="GO:0005789">
    <property type="term" value="C:endoplasmic reticulum membrane"/>
    <property type="evidence" value="ECO:0007669"/>
    <property type="project" value="UniProtKB-SubCell"/>
</dbReference>
<feature type="transmembrane region" description="Helical" evidence="12">
    <location>
        <begin position="403"/>
        <end position="421"/>
    </location>
</feature>
<dbReference type="InterPro" id="IPR004299">
    <property type="entry name" value="MBOAT_fam"/>
</dbReference>
<evidence type="ECO:0000313" key="13">
    <source>
        <dbReference type="Proteomes" id="UP000887581"/>
    </source>
</evidence>
<keyword evidence="8 12" id="KW-1133">Transmembrane helix</keyword>
<comment type="similarity">
    <text evidence="3">Belongs to the membrane-bound acyltransferase family. Sterol o-acyltransferase subfamily.</text>
</comment>
<keyword evidence="9 12" id="KW-0472">Membrane</keyword>
<evidence type="ECO:0000256" key="4">
    <source>
        <dbReference type="ARBA" id="ARBA00013244"/>
    </source>
</evidence>
<evidence type="ECO:0000256" key="2">
    <source>
        <dbReference type="ARBA" id="ARBA00005189"/>
    </source>
</evidence>
<proteinExistence type="inferred from homology"/>
<dbReference type="GO" id="GO:0019432">
    <property type="term" value="P:triglyceride biosynthetic process"/>
    <property type="evidence" value="ECO:0007669"/>
    <property type="project" value="TreeGrafter"/>
</dbReference>
<evidence type="ECO:0000256" key="12">
    <source>
        <dbReference type="SAM" id="Phobius"/>
    </source>
</evidence>
<evidence type="ECO:0000256" key="11">
    <source>
        <dbReference type="SAM" id="MobiDB-lite"/>
    </source>
</evidence>
<dbReference type="GO" id="GO:0004144">
    <property type="term" value="F:diacylglycerol O-acyltransferase activity"/>
    <property type="evidence" value="ECO:0007669"/>
    <property type="project" value="UniProtKB-EC"/>
</dbReference>
<dbReference type="WBParaSite" id="sdigi.contig2.g234.t1">
    <property type="protein sequence ID" value="sdigi.contig2.g234.t1"/>
    <property type="gene ID" value="sdigi.contig2.g234"/>
</dbReference>
<dbReference type="PANTHER" id="PTHR10408">
    <property type="entry name" value="STEROL O-ACYLTRANSFERASE"/>
    <property type="match status" value="1"/>
</dbReference>
<comment type="subcellular location">
    <subcellularLocation>
        <location evidence="1">Endoplasmic reticulum membrane</location>
        <topology evidence="1">Multi-pass membrane protein</topology>
    </subcellularLocation>
</comment>
<dbReference type="PANTHER" id="PTHR10408:SF7">
    <property type="entry name" value="DIACYLGLYCEROL O-ACYLTRANSFERASE 1"/>
    <property type="match status" value="1"/>
</dbReference>
<keyword evidence="7" id="KW-0256">Endoplasmic reticulum</keyword>
<feature type="transmembrane region" description="Helical" evidence="12">
    <location>
        <begin position="433"/>
        <end position="451"/>
    </location>
</feature>
<feature type="transmembrane region" description="Helical" evidence="12">
    <location>
        <begin position="146"/>
        <end position="169"/>
    </location>
</feature>
<sequence>MSKRDQPLRKRLSSHSDGSNFLSSSSFSSLTFKNGFDLERPIHVAQDSLFSGSSGWKDYRGFLNLAVLLLFISNGRVALENLIKYGVLVSPASWIYFISTDPWWKWPNLAMVLMSNISIFTVFVMEKLLGMLSNGSKAWKWLSSQMAFILYVCIFSLHIFLPAGVTWVLQSYPLYSVFSLSVYVVLFLKLISYAHANYWYRNMNTRIGKLKDREGNVFIYPYNLTLRNLYYFVFAPTLCYELRFPRTRGRRKSFIIKRTAEFACLTLIIIALCQQWVAPLLRNSVEPFTTMNFSLCVERVLKLAVPNHVIWLLSFYTIFHSLLNLIGEVMEFADRQFYLDFWNADTLVIFWKTWNIPVHRWALRHIYWPMVSNGFSKINAACAVFFVSAFFHEYLVSVPLHMFRFWAYLCMMAQIPLSIFTEKLLEGGRLGNIVMWLSLILGQPLAILMYVHDWYVTQYPHASNMPRDSFRCCVINDDDSKRWFVYFEKPRSTLVVTDGMTTTYEKTLTTKDRVEFAGNVSESLLEQSWQ</sequence>
<keyword evidence="13" id="KW-1185">Reference proteome</keyword>
<keyword evidence="5" id="KW-0808">Transferase</keyword>
<feature type="transmembrane region" description="Helical" evidence="12">
    <location>
        <begin position="103"/>
        <end position="125"/>
    </location>
</feature>
<evidence type="ECO:0000256" key="9">
    <source>
        <dbReference type="ARBA" id="ARBA00023136"/>
    </source>
</evidence>
<keyword evidence="6 12" id="KW-0812">Transmembrane</keyword>
<dbReference type="InterPro" id="IPR014371">
    <property type="entry name" value="Oat_ACAT_DAG_ARE"/>
</dbReference>
<evidence type="ECO:0000256" key="5">
    <source>
        <dbReference type="ARBA" id="ARBA00022679"/>
    </source>
</evidence>
<dbReference type="EC" id="2.3.1.20" evidence="4"/>
<name>A0A915PQR6_9BILA</name>